<evidence type="ECO:0000313" key="1">
    <source>
        <dbReference type="EMBL" id="KAK7049030.1"/>
    </source>
</evidence>
<comment type="caution">
    <text evidence="1">The sequence shown here is derived from an EMBL/GenBank/DDBJ whole genome shotgun (WGS) entry which is preliminary data.</text>
</comment>
<gene>
    <name evidence="1" type="ORF">R3P38DRAFT_3175284</name>
</gene>
<accession>A0AAW0D9W7</accession>
<keyword evidence="2" id="KW-1185">Reference proteome</keyword>
<sequence>MQTPQLWSSVVVDARLWNKCDVSAAALLDLLQFSLERGGEHHLNLEVYVVVQHHNAIFQLLSQHARRWKTAIIWGKDVDHGLRACRGNLHRLEKLSLAGKWKAVDVFQHAPRLREMTYRGAEDGLPIMPWKQIT</sequence>
<evidence type="ECO:0000313" key="2">
    <source>
        <dbReference type="Proteomes" id="UP001362999"/>
    </source>
</evidence>
<organism evidence="1 2">
    <name type="scientific">Favolaschia claudopus</name>
    <dbReference type="NCBI Taxonomy" id="2862362"/>
    <lineage>
        <taxon>Eukaryota</taxon>
        <taxon>Fungi</taxon>
        <taxon>Dikarya</taxon>
        <taxon>Basidiomycota</taxon>
        <taxon>Agaricomycotina</taxon>
        <taxon>Agaricomycetes</taxon>
        <taxon>Agaricomycetidae</taxon>
        <taxon>Agaricales</taxon>
        <taxon>Marasmiineae</taxon>
        <taxon>Mycenaceae</taxon>
        <taxon>Favolaschia</taxon>
    </lineage>
</organism>
<proteinExistence type="predicted"/>
<dbReference type="AlphaFoldDB" id="A0AAW0D9W7"/>
<protein>
    <submittedName>
        <fullName evidence="1">Uncharacterized protein</fullName>
    </submittedName>
</protein>
<dbReference type="EMBL" id="JAWWNJ010000009">
    <property type="protein sequence ID" value="KAK7049030.1"/>
    <property type="molecule type" value="Genomic_DNA"/>
</dbReference>
<dbReference type="Proteomes" id="UP001362999">
    <property type="component" value="Unassembled WGS sequence"/>
</dbReference>
<name>A0AAW0D9W7_9AGAR</name>
<reference evidence="1 2" key="1">
    <citation type="journal article" date="2024" name="J Genomics">
        <title>Draft genome sequencing and assembly of Favolaschia claudopus CIRM-BRFM 2984 isolated from oak limbs.</title>
        <authorList>
            <person name="Navarro D."/>
            <person name="Drula E."/>
            <person name="Chaduli D."/>
            <person name="Cazenave R."/>
            <person name="Ahrendt S."/>
            <person name="Wang J."/>
            <person name="Lipzen A."/>
            <person name="Daum C."/>
            <person name="Barry K."/>
            <person name="Grigoriev I.V."/>
            <person name="Favel A."/>
            <person name="Rosso M.N."/>
            <person name="Martin F."/>
        </authorList>
    </citation>
    <scope>NUCLEOTIDE SEQUENCE [LARGE SCALE GENOMIC DNA]</scope>
    <source>
        <strain evidence="1 2">CIRM-BRFM 2984</strain>
    </source>
</reference>